<name>A0A0P6XJ13_9CHLR</name>
<dbReference type="Pfam" id="PF19269">
    <property type="entry name" value="Anticodon_2"/>
    <property type="match status" value="1"/>
</dbReference>
<dbReference type="Gene3D" id="1.10.10.350">
    <property type="match status" value="1"/>
</dbReference>
<evidence type="ECO:0000256" key="8">
    <source>
        <dbReference type="HAMAP-Rule" id="MF_00022"/>
    </source>
</evidence>
<keyword evidence="5 8" id="KW-0067">ATP-binding</keyword>
<dbReference type="SUPFAM" id="SSF52374">
    <property type="entry name" value="Nucleotidylyl transferase"/>
    <property type="match status" value="1"/>
</dbReference>
<dbReference type="GO" id="GO:0004818">
    <property type="term" value="F:glutamate-tRNA ligase activity"/>
    <property type="evidence" value="ECO:0007669"/>
    <property type="project" value="UniProtKB-UniRule"/>
</dbReference>
<sequence length="495" mass="54830">MSDRPTPARTRFAPSPTGYLHIGSLRTVLFSWLWARHTGGQFLLRIEDTDRKRFVEGAEEQLTSSLQAIGLMWDEGPIVGGPHTPYKQSERLDIYQAHATSLIDKGVAYRSYATAEEIAALNAEREARGEPKLLVFRNLPGIDDAAREAAGEPYNVRLSLKTTGKTIVHDLVRGQIEFDNAALKMPDPVLLKTDGFPTYALAAMVDDHLMGITHVLRADEWLPTWPIHHQIYEAFGWEQPVWVHVPQVLGSDGKKLSKRHGDTSVTEYIELGFLPEAIINYLALIGWSYDDKTEFMTLAELIERFDLNRIRPSGGVFDRDKLLHFNGVYLRNLAAADLAQRIAPYLSKAGLISAEPSEAELAKVAEYLPLVQERIKLLSEAPELLDFFFVDPQGYDPALLVPKKGDPAQTVEVLGQVKASLEALDTWDSPSLDKLLHDFVNQLGLKIPQVFMPIRVALTGRTTSPGLFETMAVLGKAVTLARISTAAAALSSASV</sequence>
<dbReference type="InterPro" id="IPR020058">
    <property type="entry name" value="Glu/Gln-tRNA-synth_Ib_cat-dom"/>
</dbReference>
<evidence type="ECO:0000256" key="7">
    <source>
        <dbReference type="ARBA" id="ARBA00023146"/>
    </source>
</evidence>
<evidence type="ECO:0000256" key="5">
    <source>
        <dbReference type="ARBA" id="ARBA00022840"/>
    </source>
</evidence>
<dbReference type="InterPro" id="IPR049940">
    <property type="entry name" value="GluQ/Sye"/>
</dbReference>
<comment type="caution">
    <text evidence="8">Lacks conserved residue(s) required for the propagation of feature annotation.</text>
</comment>
<dbReference type="SUPFAM" id="SSF48163">
    <property type="entry name" value="An anticodon-binding domain of class I aminoacyl-tRNA synthetases"/>
    <property type="match status" value="1"/>
</dbReference>
<evidence type="ECO:0000256" key="4">
    <source>
        <dbReference type="ARBA" id="ARBA00022741"/>
    </source>
</evidence>
<dbReference type="InterPro" id="IPR014729">
    <property type="entry name" value="Rossmann-like_a/b/a_fold"/>
</dbReference>
<dbReference type="CDD" id="cd00808">
    <property type="entry name" value="GluRS_core"/>
    <property type="match status" value="1"/>
</dbReference>
<dbReference type="PANTHER" id="PTHR43311">
    <property type="entry name" value="GLUTAMATE--TRNA LIGASE"/>
    <property type="match status" value="1"/>
</dbReference>
<keyword evidence="6 8" id="KW-0648">Protein biosynthesis</keyword>
<proteinExistence type="inferred from homology"/>
<evidence type="ECO:0000259" key="9">
    <source>
        <dbReference type="Pfam" id="PF00749"/>
    </source>
</evidence>
<dbReference type="PANTHER" id="PTHR43311:SF2">
    <property type="entry name" value="GLUTAMATE--TRNA LIGASE, MITOCHONDRIAL-RELATED"/>
    <property type="match status" value="1"/>
</dbReference>
<dbReference type="InterPro" id="IPR020751">
    <property type="entry name" value="aa-tRNA-synth_I_codon-bd_sub2"/>
</dbReference>
<comment type="similarity">
    <text evidence="1 8">Belongs to the class-I aminoacyl-tRNA synthetase family. Glutamate--tRNA ligase type 1 subfamily.</text>
</comment>
<dbReference type="GO" id="GO:0006424">
    <property type="term" value="P:glutamyl-tRNA aminoacylation"/>
    <property type="evidence" value="ECO:0007669"/>
    <property type="project" value="UniProtKB-UniRule"/>
</dbReference>
<feature type="domain" description="Glutamyl/glutaminyl-tRNA synthetase class Ib catalytic" evidence="9">
    <location>
        <begin position="9"/>
        <end position="322"/>
    </location>
</feature>
<dbReference type="GO" id="GO:0005829">
    <property type="term" value="C:cytosol"/>
    <property type="evidence" value="ECO:0007669"/>
    <property type="project" value="TreeGrafter"/>
</dbReference>
<evidence type="ECO:0000259" key="10">
    <source>
        <dbReference type="Pfam" id="PF19269"/>
    </source>
</evidence>
<dbReference type="EMBL" id="LGKP01000040">
    <property type="protein sequence ID" value="KPL80141.1"/>
    <property type="molecule type" value="Genomic_DNA"/>
</dbReference>
<dbReference type="PRINTS" id="PR00987">
    <property type="entry name" value="TRNASYNTHGLU"/>
</dbReference>
<dbReference type="InterPro" id="IPR008925">
    <property type="entry name" value="aa_tRNA-synth_I_cd-bd_sf"/>
</dbReference>
<reference evidence="11 12" key="1">
    <citation type="submission" date="2015-07" db="EMBL/GenBank/DDBJ databases">
        <title>Whole genome sequence of Herpetosiphon geysericola DSM 7119.</title>
        <authorList>
            <person name="Hemp J."/>
            <person name="Ward L.M."/>
            <person name="Pace L.A."/>
            <person name="Fischer W.W."/>
        </authorList>
    </citation>
    <scope>NUCLEOTIDE SEQUENCE [LARGE SCALE GENOMIC DNA]</scope>
    <source>
        <strain evidence="11 12">DSM 7119</strain>
    </source>
</reference>
<dbReference type="GO" id="GO:0005524">
    <property type="term" value="F:ATP binding"/>
    <property type="evidence" value="ECO:0007669"/>
    <property type="project" value="UniProtKB-UniRule"/>
</dbReference>
<dbReference type="PATRIC" id="fig|70996.4.peg.4921"/>
<dbReference type="GO" id="GO:0008270">
    <property type="term" value="F:zinc ion binding"/>
    <property type="evidence" value="ECO:0007669"/>
    <property type="project" value="InterPro"/>
</dbReference>
<dbReference type="Gene3D" id="3.40.50.620">
    <property type="entry name" value="HUPs"/>
    <property type="match status" value="1"/>
</dbReference>
<dbReference type="RefSeq" id="WP_054537012.1">
    <property type="nucleotide sequence ID" value="NZ_LGKP01000040.1"/>
</dbReference>
<dbReference type="Proteomes" id="UP000050277">
    <property type="component" value="Unassembled WGS sequence"/>
</dbReference>
<dbReference type="AlphaFoldDB" id="A0A0P6XJ13"/>
<dbReference type="STRING" id="70996.SE18_24015"/>
<dbReference type="InterPro" id="IPR045462">
    <property type="entry name" value="aa-tRNA-synth_I_cd-bd"/>
</dbReference>
<gene>
    <name evidence="8" type="primary">gltX</name>
    <name evidence="11" type="ORF">SE18_24015</name>
</gene>
<feature type="short sequence motif" description="'HIGH' region" evidence="8">
    <location>
        <begin position="14"/>
        <end position="24"/>
    </location>
</feature>
<dbReference type="Gene3D" id="1.10.8.70">
    <property type="entry name" value="Glutamate-tRNA synthetase, class I, anticodon-binding domain 1"/>
    <property type="match status" value="1"/>
</dbReference>
<dbReference type="Pfam" id="PF00749">
    <property type="entry name" value="tRNA-synt_1c"/>
    <property type="match status" value="1"/>
</dbReference>
<dbReference type="InterPro" id="IPR020752">
    <property type="entry name" value="Glu-tRNA-synth_I_codon-bd_sub1"/>
</dbReference>
<comment type="caution">
    <text evidence="11">The sequence shown here is derived from an EMBL/GenBank/DDBJ whole genome shotgun (WGS) entry which is preliminary data.</text>
</comment>
<evidence type="ECO:0000256" key="3">
    <source>
        <dbReference type="ARBA" id="ARBA00022598"/>
    </source>
</evidence>
<comment type="catalytic activity">
    <reaction evidence="8">
        <text>tRNA(Glu) + L-glutamate + ATP = L-glutamyl-tRNA(Glu) + AMP + diphosphate</text>
        <dbReference type="Rhea" id="RHEA:23540"/>
        <dbReference type="Rhea" id="RHEA-COMP:9663"/>
        <dbReference type="Rhea" id="RHEA-COMP:9680"/>
        <dbReference type="ChEBI" id="CHEBI:29985"/>
        <dbReference type="ChEBI" id="CHEBI:30616"/>
        <dbReference type="ChEBI" id="CHEBI:33019"/>
        <dbReference type="ChEBI" id="CHEBI:78442"/>
        <dbReference type="ChEBI" id="CHEBI:78520"/>
        <dbReference type="ChEBI" id="CHEBI:456215"/>
        <dbReference type="EC" id="6.1.1.17"/>
    </reaction>
</comment>
<comment type="subunit">
    <text evidence="8">Monomer.</text>
</comment>
<feature type="binding site" evidence="8">
    <location>
        <position position="258"/>
    </location>
    <ligand>
        <name>ATP</name>
        <dbReference type="ChEBI" id="CHEBI:30616"/>
    </ligand>
</feature>
<keyword evidence="3 8" id="KW-0436">Ligase</keyword>
<evidence type="ECO:0000256" key="1">
    <source>
        <dbReference type="ARBA" id="ARBA00007894"/>
    </source>
</evidence>
<dbReference type="OrthoDB" id="9807503at2"/>
<dbReference type="InterPro" id="IPR004527">
    <property type="entry name" value="Glu-tRNA-ligase_bac/mito"/>
</dbReference>
<evidence type="ECO:0000256" key="6">
    <source>
        <dbReference type="ARBA" id="ARBA00022917"/>
    </source>
</evidence>
<keyword evidence="4 8" id="KW-0547">Nucleotide-binding</keyword>
<comment type="subcellular location">
    <subcellularLocation>
        <location evidence="8">Cytoplasm</location>
    </subcellularLocation>
</comment>
<dbReference type="HAMAP" id="MF_00022">
    <property type="entry name" value="Glu_tRNA_synth_type1"/>
    <property type="match status" value="1"/>
</dbReference>
<keyword evidence="7 8" id="KW-0030">Aminoacyl-tRNA synthetase</keyword>
<dbReference type="GO" id="GO:0000049">
    <property type="term" value="F:tRNA binding"/>
    <property type="evidence" value="ECO:0007669"/>
    <property type="project" value="InterPro"/>
</dbReference>
<feature type="domain" description="Aminoacyl-tRNA synthetase class I anticodon-binding" evidence="10">
    <location>
        <begin position="338"/>
        <end position="486"/>
    </location>
</feature>
<keyword evidence="12" id="KW-1185">Reference proteome</keyword>
<organism evidence="11 12">
    <name type="scientific">Herpetosiphon geysericola</name>
    <dbReference type="NCBI Taxonomy" id="70996"/>
    <lineage>
        <taxon>Bacteria</taxon>
        <taxon>Bacillati</taxon>
        <taxon>Chloroflexota</taxon>
        <taxon>Chloroflexia</taxon>
        <taxon>Herpetosiphonales</taxon>
        <taxon>Herpetosiphonaceae</taxon>
        <taxon>Herpetosiphon</taxon>
    </lineage>
</organism>
<dbReference type="InterPro" id="IPR033910">
    <property type="entry name" value="GluRS_core"/>
</dbReference>
<feature type="short sequence motif" description="'KMSKS' region" evidence="8">
    <location>
        <begin position="255"/>
        <end position="259"/>
    </location>
</feature>
<evidence type="ECO:0000313" key="11">
    <source>
        <dbReference type="EMBL" id="KPL80141.1"/>
    </source>
</evidence>
<accession>A0A0P6XJ13</accession>
<dbReference type="InterPro" id="IPR000924">
    <property type="entry name" value="Glu/Gln-tRNA-synth"/>
</dbReference>
<protein>
    <recommendedName>
        <fullName evidence="8">Glutamate--tRNA ligase</fullName>
        <ecNumber evidence="8">6.1.1.17</ecNumber>
    </recommendedName>
    <alternativeName>
        <fullName evidence="8">Glutamyl-tRNA synthetase</fullName>
        <shortName evidence="8">GluRS</shortName>
    </alternativeName>
</protein>
<keyword evidence="2 8" id="KW-0963">Cytoplasm</keyword>
<evidence type="ECO:0000313" key="12">
    <source>
        <dbReference type="Proteomes" id="UP000050277"/>
    </source>
</evidence>
<dbReference type="EC" id="6.1.1.17" evidence="8"/>
<comment type="function">
    <text evidence="8">Catalyzes the attachment of glutamate to tRNA(Glu) in a two-step reaction: glutamate is first activated by ATP to form Glu-AMP and then transferred to the acceptor end of tRNA(Glu).</text>
</comment>
<dbReference type="NCBIfam" id="TIGR00464">
    <property type="entry name" value="gltX_bact"/>
    <property type="match status" value="1"/>
</dbReference>
<evidence type="ECO:0000256" key="2">
    <source>
        <dbReference type="ARBA" id="ARBA00022490"/>
    </source>
</evidence>